<accession>A0A8X6T7Z1</accession>
<evidence type="ECO:0000313" key="2">
    <source>
        <dbReference type="Proteomes" id="UP000887013"/>
    </source>
</evidence>
<comment type="caution">
    <text evidence="1">The sequence shown here is derived from an EMBL/GenBank/DDBJ whole genome shotgun (WGS) entry which is preliminary data.</text>
</comment>
<name>A0A8X6T7Z1_NEPPI</name>
<keyword evidence="2" id="KW-1185">Reference proteome</keyword>
<proteinExistence type="predicted"/>
<dbReference type="Proteomes" id="UP000887013">
    <property type="component" value="Unassembled WGS sequence"/>
</dbReference>
<dbReference type="AlphaFoldDB" id="A0A8X6T7Z1"/>
<dbReference type="EMBL" id="BMAW01098819">
    <property type="protein sequence ID" value="GFS86748.1"/>
    <property type="molecule type" value="Genomic_DNA"/>
</dbReference>
<sequence length="126" mass="14105">MGQLRALTQHLIDIIKGQKCIIGKPRKIAFNNRAPEPRLPYNHRKVSETPLIYAWTSRNASCRQVTFRIPSGPFPETTVLFGQAGVAPLWMDPQGRSGRPVLCPFLLPEMFQLTGTLQHPSLGRTA</sequence>
<protein>
    <submittedName>
        <fullName evidence="1">Uncharacterized protein</fullName>
    </submittedName>
</protein>
<reference evidence="1" key="1">
    <citation type="submission" date="2020-08" db="EMBL/GenBank/DDBJ databases">
        <title>Multicomponent nature underlies the extraordinary mechanical properties of spider dragline silk.</title>
        <authorList>
            <person name="Kono N."/>
            <person name="Nakamura H."/>
            <person name="Mori M."/>
            <person name="Yoshida Y."/>
            <person name="Ohtoshi R."/>
            <person name="Malay A.D."/>
            <person name="Moran D.A.P."/>
            <person name="Tomita M."/>
            <person name="Numata K."/>
            <person name="Arakawa K."/>
        </authorList>
    </citation>
    <scope>NUCLEOTIDE SEQUENCE</scope>
</reference>
<gene>
    <name evidence="1" type="ORF">NPIL_140531</name>
</gene>
<organism evidence="1 2">
    <name type="scientific">Nephila pilipes</name>
    <name type="common">Giant wood spider</name>
    <name type="synonym">Nephila maculata</name>
    <dbReference type="NCBI Taxonomy" id="299642"/>
    <lineage>
        <taxon>Eukaryota</taxon>
        <taxon>Metazoa</taxon>
        <taxon>Ecdysozoa</taxon>
        <taxon>Arthropoda</taxon>
        <taxon>Chelicerata</taxon>
        <taxon>Arachnida</taxon>
        <taxon>Araneae</taxon>
        <taxon>Araneomorphae</taxon>
        <taxon>Entelegynae</taxon>
        <taxon>Araneoidea</taxon>
        <taxon>Nephilidae</taxon>
        <taxon>Nephila</taxon>
    </lineage>
</organism>
<evidence type="ECO:0000313" key="1">
    <source>
        <dbReference type="EMBL" id="GFS86748.1"/>
    </source>
</evidence>